<dbReference type="InterPro" id="IPR050568">
    <property type="entry name" value="Transcr_DNA_Rep_Reg"/>
</dbReference>
<evidence type="ECO:0000256" key="1">
    <source>
        <dbReference type="ARBA" id="ARBA00004123"/>
    </source>
</evidence>
<keyword evidence="2" id="KW-0805">Transcription regulation</keyword>
<organism evidence="10 11">
    <name type="scientific">Dendrobium nobile</name>
    <name type="common">Orchid</name>
    <dbReference type="NCBI Taxonomy" id="94219"/>
    <lineage>
        <taxon>Eukaryota</taxon>
        <taxon>Viridiplantae</taxon>
        <taxon>Streptophyta</taxon>
        <taxon>Embryophyta</taxon>
        <taxon>Tracheophyta</taxon>
        <taxon>Spermatophyta</taxon>
        <taxon>Magnoliopsida</taxon>
        <taxon>Liliopsida</taxon>
        <taxon>Asparagales</taxon>
        <taxon>Orchidaceae</taxon>
        <taxon>Epidendroideae</taxon>
        <taxon>Malaxideae</taxon>
        <taxon>Dendrobiinae</taxon>
        <taxon>Dendrobium</taxon>
    </lineage>
</organism>
<evidence type="ECO:0000256" key="2">
    <source>
        <dbReference type="ARBA" id="ARBA00023015"/>
    </source>
</evidence>
<dbReference type="SUPFAM" id="SSF47113">
    <property type="entry name" value="Histone-fold"/>
    <property type="match status" value="1"/>
</dbReference>
<dbReference type="GO" id="GO:0000978">
    <property type="term" value="F:RNA polymerase II cis-regulatory region sequence-specific DNA binding"/>
    <property type="evidence" value="ECO:0007669"/>
    <property type="project" value="TreeGrafter"/>
</dbReference>
<accession>A0A8T3BI69</accession>
<feature type="domain" description="Core Histone H2A/H2B/H3" evidence="9">
    <location>
        <begin position="40"/>
        <end position="115"/>
    </location>
</feature>
<reference evidence="10" key="1">
    <citation type="journal article" date="2022" name="Front. Genet.">
        <title>Chromosome-Scale Assembly of the Dendrobium nobile Genome Provides Insights Into the Molecular Mechanism of the Biosynthesis of the Medicinal Active Ingredient of Dendrobium.</title>
        <authorList>
            <person name="Xu Q."/>
            <person name="Niu S.-C."/>
            <person name="Li K.-L."/>
            <person name="Zheng P.-J."/>
            <person name="Zhang X.-J."/>
            <person name="Jia Y."/>
            <person name="Liu Y."/>
            <person name="Niu Y.-X."/>
            <person name="Yu L.-H."/>
            <person name="Chen D.-F."/>
            <person name="Zhang G.-Q."/>
        </authorList>
    </citation>
    <scope>NUCLEOTIDE SEQUENCE</scope>
    <source>
        <tissue evidence="10">Leaf</tissue>
    </source>
</reference>
<dbReference type="PANTHER" id="PTHR10252:SF106">
    <property type="entry name" value="NUCLEAR TRANSCRIPTION FACTOR Y SUBUNIT C-3-RELATED"/>
    <property type="match status" value="1"/>
</dbReference>
<dbReference type="AlphaFoldDB" id="A0A8T3BI69"/>
<evidence type="ECO:0000256" key="7">
    <source>
        <dbReference type="ARBA" id="ARBA00038129"/>
    </source>
</evidence>
<dbReference type="OrthoDB" id="636685at2759"/>
<evidence type="ECO:0000313" key="11">
    <source>
        <dbReference type="Proteomes" id="UP000829196"/>
    </source>
</evidence>
<evidence type="ECO:0000259" key="9">
    <source>
        <dbReference type="Pfam" id="PF00125"/>
    </source>
</evidence>
<proteinExistence type="inferred from homology"/>
<evidence type="ECO:0000256" key="4">
    <source>
        <dbReference type="ARBA" id="ARBA00023163"/>
    </source>
</evidence>
<dbReference type="EMBL" id="JAGYWB010000009">
    <property type="protein sequence ID" value="KAI0511937.1"/>
    <property type="molecule type" value="Genomic_DNA"/>
</dbReference>
<dbReference type="CDD" id="cd22908">
    <property type="entry name" value="HFD_NFYC-like"/>
    <property type="match status" value="1"/>
</dbReference>
<name>A0A8T3BI69_DENNO</name>
<evidence type="ECO:0000256" key="8">
    <source>
        <dbReference type="ARBA" id="ARBA00059992"/>
    </source>
</evidence>
<comment type="subunit">
    <text evidence="6">Heterotrimeric transcription factor composed of three components, NF-YA, NF-YB and NF-YC. NF-YB and NF-YC must interact and dimerize for NF-YA association and DNA binding.</text>
</comment>
<dbReference type="PANTHER" id="PTHR10252">
    <property type="entry name" value="HISTONE-LIKE TRANSCRIPTION FACTOR CCAAT-RELATED"/>
    <property type="match status" value="1"/>
</dbReference>
<evidence type="ECO:0000256" key="6">
    <source>
        <dbReference type="ARBA" id="ARBA00025911"/>
    </source>
</evidence>
<keyword evidence="3" id="KW-0238">DNA-binding</keyword>
<keyword evidence="5" id="KW-0539">Nucleus</keyword>
<comment type="caution">
    <text evidence="10">The sequence shown here is derived from an EMBL/GenBank/DDBJ whole genome shotgun (WGS) entry which is preliminary data.</text>
</comment>
<dbReference type="SMR" id="A0A8T3BI69"/>
<keyword evidence="11" id="KW-1185">Reference proteome</keyword>
<dbReference type="Proteomes" id="UP000829196">
    <property type="component" value="Unassembled WGS sequence"/>
</dbReference>
<sequence>MDQQNHNTPQENGDIAGAHLRHHHQQQQQLRTLWVDMYREIEQMKNFKNMNLPLPTIKKIMETDEDVQMIDDEALVVFACACEMFILELTHRPWTHAEKNKRQTLQKNDIVAAIRQTDRLEFLADIL</sequence>
<dbReference type="InterPro" id="IPR007125">
    <property type="entry name" value="H2A/H2B/H3"/>
</dbReference>
<evidence type="ECO:0000313" key="10">
    <source>
        <dbReference type="EMBL" id="KAI0511937.1"/>
    </source>
</evidence>
<evidence type="ECO:0000256" key="5">
    <source>
        <dbReference type="ARBA" id="ARBA00023242"/>
    </source>
</evidence>
<comment type="function">
    <text evidence="8">Stimulates the transcription of various genes by recognizing and binding to a CCAAT motif in promoters.</text>
</comment>
<dbReference type="InterPro" id="IPR009072">
    <property type="entry name" value="Histone-fold"/>
</dbReference>
<comment type="subcellular location">
    <subcellularLocation>
        <location evidence="1">Nucleus</location>
    </subcellularLocation>
</comment>
<dbReference type="Pfam" id="PF00125">
    <property type="entry name" value="Histone"/>
    <property type="match status" value="1"/>
</dbReference>
<comment type="similarity">
    <text evidence="7">Belongs to the NFYC/HAP5 subunit family.</text>
</comment>
<dbReference type="Gene3D" id="1.10.20.10">
    <property type="entry name" value="Histone, subunit A"/>
    <property type="match status" value="1"/>
</dbReference>
<evidence type="ECO:0000256" key="3">
    <source>
        <dbReference type="ARBA" id="ARBA00023125"/>
    </source>
</evidence>
<keyword evidence="4" id="KW-0804">Transcription</keyword>
<dbReference type="GO" id="GO:0046982">
    <property type="term" value="F:protein heterodimerization activity"/>
    <property type="evidence" value="ECO:0007669"/>
    <property type="project" value="InterPro"/>
</dbReference>
<dbReference type="GO" id="GO:0000981">
    <property type="term" value="F:DNA-binding transcription factor activity, RNA polymerase II-specific"/>
    <property type="evidence" value="ECO:0007669"/>
    <property type="project" value="TreeGrafter"/>
</dbReference>
<dbReference type="GO" id="GO:0005634">
    <property type="term" value="C:nucleus"/>
    <property type="evidence" value="ECO:0007669"/>
    <property type="project" value="UniProtKB-SubCell"/>
</dbReference>
<protein>
    <recommendedName>
        <fullName evidence="9">Core Histone H2A/H2B/H3 domain-containing protein</fullName>
    </recommendedName>
</protein>
<dbReference type="FunFam" id="1.10.20.10:FF:000062">
    <property type="entry name" value="Nuclear transcription factor Y subunit C"/>
    <property type="match status" value="1"/>
</dbReference>
<gene>
    <name evidence="10" type="ORF">KFK09_012571</name>
</gene>